<sequence length="509" mass="56003">MHPVRPGDTVCLPVQDPPAAVAAGVVQVCKVIEINRYDDGRTFVQLAGIAEPVPLEQVVISPGPLERHVDELIERIKAGDVGAPFEAEAVRMLRQLHQKLPADYERARQRLKECGARIAELEKLIGPARRSRNDADEDDRRQGCALTFDEDEPAAEPVDGAALLDEIESIVRRYVVLSDETAHAVALWIVASCAINGFRIFPRLLIGAATYRCGKSTLMEVIQNLVCRPVSSSSATPAAIFRIIDEVQPTLFLDEFDNAAKENPDLKAIVNSGHQRSTAQVIRTVGDDFEPRQFSTWSPMVIAGIGKPWNTLRDRSIEVPLKRKLKAETVARLRPELRDQFTGMRGRIVRWIGDNAAALRRDVIAHVPVGLHDRAGDNWEPLIAVAAAAGSEWLELAQTSALILSGGDLAAADDVGTEFLFDLRALFIAEDHDQLASKAIVEKFNDMPERRWPEFRGGKGFNSRSLAALAGRFKVVSMTVTPKEGGSAKGYKRADFEDAFARYLADLPP</sequence>
<dbReference type="Proteomes" id="UP000050863">
    <property type="component" value="Unassembled WGS sequence"/>
</dbReference>
<dbReference type="EMBL" id="LLXZ01000012">
    <property type="protein sequence ID" value="KRR14602.1"/>
    <property type="molecule type" value="Genomic_DNA"/>
</dbReference>
<evidence type="ECO:0000313" key="2">
    <source>
        <dbReference type="EMBL" id="KRR14602.1"/>
    </source>
</evidence>
<organism evidence="2 3">
    <name type="scientific">Bradyrhizobium jicamae</name>
    <dbReference type="NCBI Taxonomy" id="280332"/>
    <lineage>
        <taxon>Bacteria</taxon>
        <taxon>Pseudomonadati</taxon>
        <taxon>Pseudomonadota</taxon>
        <taxon>Alphaproteobacteria</taxon>
        <taxon>Hyphomicrobiales</taxon>
        <taxon>Nitrobacteraceae</taxon>
        <taxon>Bradyrhizobium</taxon>
    </lineage>
</organism>
<evidence type="ECO:0000313" key="3">
    <source>
        <dbReference type="Proteomes" id="UP000050863"/>
    </source>
</evidence>
<reference evidence="2 3" key="1">
    <citation type="submission" date="2014-03" db="EMBL/GenBank/DDBJ databases">
        <title>Bradyrhizobium valentinum sp. nov., isolated from effective nodules of Lupinus mariae-josephae, a lupine endemic of basic-lime soils in Eastern Spain.</title>
        <authorList>
            <person name="Duran D."/>
            <person name="Rey L."/>
            <person name="Navarro A."/>
            <person name="Busquets A."/>
            <person name="Imperial J."/>
            <person name="Ruiz-Argueso T."/>
        </authorList>
    </citation>
    <scope>NUCLEOTIDE SEQUENCE [LARGE SCALE GENOMIC DNA]</scope>
    <source>
        <strain evidence="2 3">PAC68</strain>
    </source>
</reference>
<dbReference type="Pfam" id="PF12307">
    <property type="entry name" value="DUF3631"/>
    <property type="match status" value="1"/>
</dbReference>
<protein>
    <recommendedName>
        <fullName evidence="1">DUF3631 domain-containing protein</fullName>
    </recommendedName>
</protein>
<keyword evidence="3" id="KW-1185">Reference proteome</keyword>
<dbReference type="InterPro" id="IPR022081">
    <property type="entry name" value="DUF3631"/>
</dbReference>
<comment type="caution">
    <text evidence="2">The sequence shown here is derived from an EMBL/GenBank/DDBJ whole genome shotgun (WGS) entry which is preliminary data.</text>
</comment>
<feature type="domain" description="DUF3631" evidence="1">
    <location>
        <begin position="321"/>
        <end position="503"/>
    </location>
</feature>
<dbReference type="STRING" id="280332.CQ12_10755"/>
<name>A0A0R3M3I7_9BRAD</name>
<gene>
    <name evidence="2" type="ORF">CQ12_10755</name>
</gene>
<proteinExistence type="predicted"/>
<evidence type="ECO:0000259" key="1">
    <source>
        <dbReference type="Pfam" id="PF12307"/>
    </source>
</evidence>
<dbReference type="RefSeq" id="WP_057833797.1">
    <property type="nucleotide sequence ID" value="NZ_LLXZ01000012.1"/>
</dbReference>
<accession>A0A0R3M3I7</accession>
<dbReference type="AlphaFoldDB" id="A0A0R3M3I7"/>